<reference evidence="1 2" key="1">
    <citation type="submission" date="2018-04" db="EMBL/GenBank/DDBJ databases">
        <title>Cupriavidus necator CR12 genome sequencing and assembly.</title>
        <authorList>
            <person name="Ben Fekih I."/>
            <person name="Mazhar H.S."/>
            <person name="Bello S.K."/>
            <person name="Rensing C."/>
        </authorList>
    </citation>
    <scope>NUCLEOTIDE SEQUENCE [LARGE SCALE GENOMIC DNA]</scope>
    <source>
        <strain evidence="1 2">CR12</strain>
    </source>
</reference>
<name>A0A367PCN8_CUPNE</name>
<protein>
    <submittedName>
        <fullName evidence="1">Uncharacterized protein</fullName>
    </submittedName>
</protein>
<evidence type="ECO:0000313" key="1">
    <source>
        <dbReference type="EMBL" id="RCJ05642.1"/>
    </source>
</evidence>
<evidence type="ECO:0000313" key="2">
    <source>
        <dbReference type="Proteomes" id="UP000253501"/>
    </source>
</evidence>
<comment type="caution">
    <text evidence="1">The sequence shown here is derived from an EMBL/GenBank/DDBJ whole genome shotgun (WGS) entry which is preliminary data.</text>
</comment>
<accession>A0A367PCN8</accession>
<dbReference type="Proteomes" id="UP000253501">
    <property type="component" value="Unassembled WGS sequence"/>
</dbReference>
<dbReference type="AlphaFoldDB" id="A0A367PCN8"/>
<sequence>MNLEVMEGIVEIHNRYREWALGGREDEYLGGALLDQLKEHLTTFIHLDGDLTSLKIAKGGSGLELTILRGN</sequence>
<organism evidence="1 2">
    <name type="scientific">Cupriavidus necator</name>
    <name type="common">Alcaligenes eutrophus</name>
    <name type="synonym">Ralstonia eutropha</name>
    <dbReference type="NCBI Taxonomy" id="106590"/>
    <lineage>
        <taxon>Bacteria</taxon>
        <taxon>Pseudomonadati</taxon>
        <taxon>Pseudomonadota</taxon>
        <taxon>Betaproteobacteria</taxon>
        <taxon>Burkholderiales</taxon>
        <taxon>Burkholderiaceae</taxon>
        <taxon>Cupriavidus</taxon>
    </lineage>
</organism>
<dbReference type="RefSeq" id="WP_114134358.1">
    <property type="nucleotide sequence ID" value="NZ_CP068436.1"/>
</dbReference>
<dbReference type="EMBL" id="QDHA01000068">
    <property type="protein sequence ID" value="RCJ05642.1"/>
    <property type="molecule type" value="Genomic_DNA"/>
</dbReference>
<proteinExistence type="predicted"/>
<gene>
    <name evidence="1" type="ORF">DDK22_25680</name>
</gene>